<proteinExistence type="predicted"/>
<organism evidence="1">
    <name type="scientific">Anopheles coluzzii</name>
    <name type="common">African malaria mosquito</name>
    <dbReference type="NCBI Taxonomy" id="1518534"/>
    <lineage>
        <taxon>Eukaryota</taxon>
        <taxon>Metazoa</taxon>
        <taxon>Ecdysozoa</taxon>
        <taxon>Arthropoda</taxon>
        <taxon>Hexapoda</taxon>
        <taxon>Insecta</taxon>
        <taxon>Pterygota</taxon>
        <taxon>Neoptera</taxon>
        <taxon>Endopterygota</taxon>
        <taxon>Diptera</taxon>
        <taxon>Nematocera</taxon>
        <taxon>Culicoidea</taxon>
        <taxon>Culicidae</taxon>
        <taxon>Anophelinae</taxon>
        <taxon>Anopheles</taxon>
    </lineage>
</organism>
<dbReference type="Proteomes" id="UP000075882">
    <property type="component" value="Unassembled WGS sequence"/>
</dbReference>
<protein>
    <submittedName>
        <fullName evidence="1">Uncharacterized protein</fullName>
    </submittedName>
</protein>
<reference evidence="1" key="1">
    <citation type="submission" date="2022-08" db="UniProtKB">
        <authorList>
            <consortium name="EnsemblMetazoa"/>
        </authorList>
    </citation>
    <scope>IDENTIFICATION</scope>
</reference>
<name>A0A8W7PR14_ANOCL</name>
<dbReference type="EnsemblMetazoa" id="ACOM035365-RA">
    <property type="protein sequence ID" value="ACOM035365-PA.1"/>
    <property type="gene ID" value="ACOM035365"/>
</dbReference>
<dbReference type="VEuPathDB" id="VectorBase:ACON2_038636"/>
<accession>A0A8W7PR14</accession>
<sequence length="153" mass="17538">MDPAAKKPKLENESANSSYHGMFYHLRLGMVILLHSYNLHRKGTLPHLSITMEDCEAGKFDDIVIRYASSTTPKGTIYIQAKHKLSSENTKPLTEGDFFTKKASSTPFSIPMYFRSYLDHYRPASNGSHAYLLCTNATIDDKMMQYFTQRHYD</sequence>
<dbReference type="AlphaFoldDB" id="A0A8W7PR14"/>
<evidence type="ECO:0000313" key="1">
    <source>
        <dbReference type="EnsemblMetazoa" id="ACOM035365-PA.1"/>
    </source>
</evidence>